<evidence type="ECO:0000313" key="2">
    <source>
        <dbReference type="EMBL" id="KAJ5088125.1"/>
    </source>
</evidence>
<dbReference type="AlphaFoldDB" id="A0A9W9K0D5"/>
<reference evidence="2" key="1">
    <citation type="submission" date="2022-11" db="EMBL/GenBank/DDBJ databases">
        <authorList>
            <person name="Petersen C."/>
        </authorList>
    </citation>
    <scope>NUCLEOTIDE SEQUENCE</scope>
    <source>
        <strain evidence="2">IBT 30069</strain>
    </source>
</reference>
<reference evidence="2" key="2">
    <citation type="journal article" date="2023" name="IMA Fungus">
        <title>Comparative genomic study of the Penicillium genus elucidates a diverse pangenome and 15 lateral gene transfer events.</title>
        <authorList>
            <person name="Petersen C."/>
            <person name="Sorensen T."/>
            <person name="Nielsen M.R."/>
            <person name="Sondergaard T.E."/>
            <person name="Sorensen J.L."/>
            <person name="Fitzpatrick D.A."/>
            <person name="Frisvad J.C."/>
            <person name="Nielsen K.L."/>
        </authorList>
    </citation>
    <scope>NUCLEOTIDE SEQUENCE</scope>
    <source>
        <strain evidence="2">IBT 30069</strain>
    </source>
</reference>
<feature type="compositionally biased region" description="Polar residues" evidence="1">
    <location>
        <begin position="16"/>
        <end position="34"/>
    </location>
</feature>
<accession>A0A9W9K0D5</accession>
<dbReference type="Proteomes" id="UP001149165">
    <property type="component" value="Unassembled WGS sequence"/>
</dbReference>
<proteinExistence type="predicted"/>
<gene>
    <name evidence="2" type="ORF">N7456_011741</name>
</gene>
<evidence type="ECO:0000313" key="3">
    <source>
        <dbReference type="Proteomes" id="UP001149165"/>
    </source>
</evidence>
<keyword evidence="3" id="KW-1185">Reference proteome</keyword>
<name>A0A9W9K0D5_9EURO</name>
<feature type="compositionally biased region" description="Low complexity" evidence="1">
    <location>
        <begin position="75"/>
        <end position="84"/>
    </location>
</feature>
<sequence>MDPPQVQLPGSERPGAQSQAQNEPNSTQNTSNSVEIDMGGTQETTTQNETATEGATLPDAQPEAEAAPEPPTPAKKPTAPSFLK</sequence>
<organism evidence="2 3">
    <name type="scientific">Penicillium angulare</name>
    <dbReference type="NCBI Taxonomy" id="116970"/>
    <lineage>
        <taxon>Eukaryota</taxon>
        <taxon>Fungi</taxon>
        <taxon>Dikarya</taxon>
        <taxon>Ascomycota</taxon>
        <taxon>Pezizomycotina</taxon>
        <taxon>Eurotiomycetes</taxon>
        <taxon>Eurotiomycetidae</taxon>
        <taxon>Eurotiales</taxon>
        <taxon>Aspergillaceae</taxon>
        <taxon>Penicillium</taxon>
    </lineage>
</organism>
<feature type="compositionally biased region" description="Low complexity" evidence="1">
    <location>
        <begin position="39"/>
        <end position="56"/>
    </location>
</feature>
<comment type="caution">
    <text evidence="2">The sequence shown here is derived from an EMBL/GenBank/DDBJ whole genome shotgun (WGS) entry which is preliminary data.</text>
</comment>
<evidence type="ECO:0000256" key="1">
    <source>
        <dbReference type="SAM" id="MobiDB-lite"/>
    </source>
</evidence>
<protein>
    <submittedName>
        <fullName evidence="2">Uncharacterized protein</fullName>
    </submittedName>
</protein>
<dbReference type="EMBL" id="JAPQKH010000007">
    <property type="protein sequence ID" value="KAJ5088125.1"/>
    <property type="molecule type" value="Genomic_DNA"/>
</dbReference>
<feature type="region of interest" description="Disordered" evidence="1">
    <location>
        <begin position="1"/>
        <end position="84"/>
    </location>
</feature>